<dbReference type="InterPro" id="IPR050109">
    <property type="entry name" value="HTH-type_TetR-like_transc_reg"/>
</dbReference>
<feature type="domain" description="HTH tetR-type" evidence="4">
    <location>
        <begin position="49"/>
        <end position="109"/>
    </location>
</feature>
<evidence type="ECO:0000313" key="6">
    <source>
        <dbReference type="Proteomes" id="UP000034491"/>
    </source>
</evidence>
<dbReference type="InterPro" id="IPR009057">
    <property type="entry name" value="Homeodomain-like_sf"/>
</dbReference>
<comment type="caution">
    <text evidence="5">The sequence shown here is derived from an EMBL/GenBank/DDBJ whole genome shotgun (WGS) entry which is preliminary data.</text>
</comment>
<dbReference type="Gene3D" id="1.10.357.10">
    <property type="entry name" value="Tetracycline Repressor, domain 2"/>
    <property type="match status" value="1"/>
</dbReference>
<sequence length="245" mass="27407">MSDENIAKINNKKNRTPKSASKQITFNNNTSRILIMPPPKRNKYLSSSLSTRDLIVDVAEELIAQHGVEGLKLKDITKEIGIQLPSLYAHFAGRSAVLIEIGKRILEGIIEDFGEIENLPPREALREHTRLMVRRYTSNRAHVLVLLADLAAPQGIDAFNANEAILYPYYERLTAVLEKGREEGLFNKVETQEFIANRLGIILVNIAFASLKSGVFTEEQAARLEINALAQIDSMLTDGDNRPDL</sequence>
<dbReference type="PROSITE" id="PS50977">
    <property type="entry name" value="HTH_TETR_2"/>
    <property type="match status" value="1"/>
</dbReference>
<organism evidence="5 6">
    <name type="scientific">Kiloniella litopenaei</name>
    <dbReference type="NCBI Taxonomy" id="1549748"/>
    <lineage>
        <taxon>Bacteria</taxon>
        <taxon>Pseudomonadati</taxon>
        <taxon>Pseudomonadota</taxon>
        <taxon>Alphaproteobacteria</taxon>
        <taxon>Rhodospirillales</taxon>
        <taxon>Kiloniellaceae</taxon>
        <taxon>Kiloniella</taxon>
    </lineage>
</organism>
<dbReference type="SUPFAM" id="SSF48498">
    <property type="entry name" value="Tetracyclin repressor-like, C-terminal domain"/>
    <property type="match status" value="1"/>
</dbReference>
<evidence type="ECO:0000256" key="2">
    <source>
        <dbReference type="PROSITE-ProRule" id="PRU00335"/>
    </source>
</evidence>
<dbReference type="AlphaFoldDB" id="A0A0M2QZV9"/>
<dbReference type="PANTHER" id="PTHR30055:SF239">
    <property type="entry name" value="TRANSCRIPTIONAL REGULATORY PROTEIN"/>
    <property type="match status" value="1"/>
</dbReference>
<gene>
    <name evidence="5" type="ORF">WH95_19890</name>
</gene>
<dbReference type="SUPFAM" id="SSF46689">
    <property type="entry name" value="Homeodomain-like"/>
    <property type="match status" value="1"/>
</dbReference>
<proteinExistence type="predicted"/>
<feature type="region of interest" description="Disordered" evidence="3">
    <location>
        <begin position="1"/>
        <end position="21"/>
    </location>
</feature>
<protein>
    <recommendedName>
        <fullName evidence="4">HTH tetR-type domain-containing protein</fullName>
    </recommendedName>
</protein>
<dbReference type="EMBL" id="LANI01000042">
    <property type="protein sequence ID" value="KKJ75162.1"/>
    <property type="molecule type" value="Genomic_DNA"/>
</dbReference>
<dbReference type="PANTHER" id="PTHR30055">
    <property type="entry name" value="HTH-TYPE TRANSCRIPTIONAL REGULATOR RUTR"/>
    <property type="match status" value="1"/>
</dbReference>
<dbReference type="STRING" id="1549748.WH95_19890"/>
<dbReference type="Proteomes" id="UP000034491">
    <property type="component" value="Unassembled WGS sequence"/>
</dbReference>
<dbReference type="GO" id="GO:0003700">
    <property type="term" value="F:DNA-binding transcription factor activity"/>
    <property type="evidence" value="ECO:0007669"/>
    <property type="project" value="TreeGrafter"/>
</dbReference>
<dbReference type="InterPro" id="IPR001647">
    <property type="entry name" value="HTH_TetR"/>
</dbReference>
<name>A0A0M2QZV9_9PROT</name>
<dbReference type="Pfam" id="PF00440">
    <property type="entry name" value="TetR_N"/>
    <property type="match status" value="1"/>
</dbReference>
<keyword evidence="1 2" id="KW-0238">DNA-binding</keyword>
<reference evidence="5 6" key="1">
    <citation type="submission" date="2015-03" db="EMBL/GenBank/DDBJ databases">
        <title>Genome sequence of Kiloniella sp. P1-1, isolated from the gut microflora of Pacific white shrimp, Penaeus vannamei.</title>
        <authorList>
            <person name="Shao Z."/>
            <person name="Wang L."/>
            <person name="Li X."/>
        </authorList>
    </citation>
    <scope>NUCLEOTIDE SEQUENCE [LARGE SCALE GENOMIC DNA]</scope>
    <source>
        <strain evidence="5 6">P1-1</strain>
    </source>
</reference>
<dbReference type="InterPro" id="IPR036271">
    <property type="entry name" value="Tet_transcr_reg_TetR-rel_C_sf"/>
</dbReference>
<evidence type="ECO:0000313" key="5">
    <source>
        <dbReference type="EMBL" id="KKJ75162.1"/>
    </source>
</evidence>
<evidence type="ECO:0000256" key="1">
    <source>
        <dbReference type="ARBA" id="ARBA00023125"/>
    </source>
</evidence>
<accession>A0A0M2QZV9</accession>
<evidence type="ECO:0000256" key="3">
    <source>
        <dbReference type="SAM" id="MobiDB-lite"/>
    </source>
</evidence>
<dbReference type="GO" id="GO:0000976">
    <property type="term" value="F:transcription cis-regulatory region binding"/>
    <property type="evidence" value="ECO:0007669"/>
    <property type="project" value="TreeGrafter"/>
</dbReference>
<dbReference type="PRINTS" id="PR00455">
    <property type="entry name" value="HTHTETR"/>
</dbReference>
<keyword evidence="6" id="KW-1185">Reference proteome</keyword>
<evidence type="ECO:0000259" key="4">
    <source>
        <dbReference type="PROSITE" id="PS50977"/>
    </source>
</evidence>
<feature type="DNA-binding region" description="H-T-H motif" evidence="2">
    <location>
        <begin position="72"/>
        <end position="91"/>
    </location>
</feature>